<dbReference type="Proteomes" id="UP000184171">
    <property type="component" value="Unassembled WGS sequence"/>
</dbReference>
<proteinExistence type="inferred from homology"/>
<keyword evidence="5 8" id="KW-0732">Signal</keyword>
<evidence type="ECO:0000313" key="10">
    <source>
        <dbReference type="Proteomes" id="UP000184171"/>
    </source>
</evidence>
<keyword evidence="4" id="KW-0812">Transmembrane</keyword>
<evidence type="ECO:0000256" key="8">
    <source>
        <dbReference type="SAM" id="SignalP"/>
    </source>
</evidence>
<comment type="subcellular location">
    <subcellularLocation>
        <location evidence="1">Cell outer membrane</location>
        <topology evidence="1">Multi-pass membrane protein</topology>
    </subcellularLocation>
</comment>
<keyword evidence="7" id="KW-0998">Cell outer membrane</keyword>
<organism evidence="9 10">
    <name type="scientific">Malonomonas rubra DSM 5091</name>
    <dbReference type="NCBI Taxonomy" id="1122189"/>
    <lineage>
        <taxon>Bacteria</taxon>
        <taxon>Pseudomonadati</taxon>
        <taxon>Thermodesulfobacteriota</taxon>
        <taxon>Desulfuromonadia</taxon>
        <taxon>Desulfuromonadales</taxon>
        <taxon>Geopsychrobacteraceae</taxon>
        <taxon>Malonomonas</taxon>
    </lineage>
</organism>
<dbReference type="SUPFAM" id="SSF56935">
    <property type="entry name" value="Porins"/>
    <property type="match status" value="1"/>
</dbReference>
<dbReference type="OrthoDB" id="9922at2"/>
<dbReference type="GO" id="GO:0015483">
    <property type="term" value="F:long-chain fatty acid transporting porin activity"/>
    <property type="evidence" value="ECO:0007669"/>
    <property type="project" value="TreeGrafter"/>
</dbReference>
<dbReference type="RefSeq" id="WP_072906364.1">
    <property type="nucleotide sequence ID" value="NZ_FQZT01000003.1"/>
</dbReference>
<comment type="similarity">
    <text evidence="2">Belongs to the OmpP1/FadL family.</text>
</comment>
<evidence type="ECO:0000256" key="1">
    <source>
        <dbReference type="ARBA" id="ARBA00004571"/>
    </source>
</evidence>
<evidence type="ECO:0000256" key="7">
    <source>
        <dbReference type="ARBA" id="ARBA00023237"/>
    </source>
</evidence>
<gene>
    <name evidence="9" type="ORF">SAMN02745165_01030</name>
</gene>
<evidence type="ECO:0000256" key="5">
    <source>
        <dbReference type="ARBA" id="ARBA00022729"/>
    </source>
</evidence>
<keyword evidence="3" id="KW-1134">Transmembrane beta strand</keyword>
<dbReference type="PANTHER" id="PTHR35093">
    <property type="entry name" value="OUTER MEMBRANE PROTEIN NMB0088-RELATED"/>
    <property type="match status" value="1"/>
</dbReference>
<dbReference type="AlphaFoldDB" id="A0A1M6ETX0"/>
<evidence type="ECO:0000256" key="4">
    <source>
        <dbReference type="ARBA" id="ARBA00022692"/>
    </source>
</evidence>
<accession>A0A1M6ETX0</accession>
<keyword evidence="6" id="KW-0472">Membrane</keyword>
<keyword evidence="10" id="KW-1185">Reference proteome</keyword>
<dbReference type="Pfam" id="PF03349">
    <property type="entry name" value="Toluene_X"/>
    <property type="match status" value="1"/>
</dbReference>
<protein>
    <submittedName>
        <fullName evidence="9">Long-chain fatty acid transport protein</fullName>
    </submittedName>
</protein>
<feature type="signal peptide" evidence="8">
    <location>
        <begin position="1"/>
        <end position="32"/>
    </location>
</feature>
<evidence type="ECO:0000256" key="6">
    <source>
        <dbReference type="ARBA" id="ARBA00023136"/>
    </source>
</evidence>
<dbReference type="EMBL" id="FQZT01000003">
    <property type="protein sequence ID" value="SHI88848.1"/>
    <property type="molecule type" value="Genomic_DNA"/>
</dbReference>
<dbReference type="PANTHER" id="PTHR35093:SF8">
    <property type="entry name" value="OUTER MEMBRANE PROTEIN NMB0088-RELATED"/>
    <property type="match status" value="1"/>
</dbReference>
<evidence type="ECO:0000256" key="3">
    <source>
        <dbReference type="ARBA" id="ARBA00022452"/>
    </source>
</evidence>
<dbReference type="InterPro" id="IPR005017">
    <property type="entry name" value="OMPP1/FadL/TodX"/>
</dbReference>
<dbReference type="STRING" id="1122189.SAMN02745165_01030"/>
<evidence type="ECO:0000313" key="9">
    <source>
        <dbReference type="EMBL" id="SHI88848.1"/>
    </source>
</evidence>
<feature type="chain" id="PRO_5009917192" evidence="8">
    <location>
        <begin position="33"/>
        <end position="415"/>
    </location>
</feature>
<sequence>MLLRHVPARASKYLFPLLLAVVLLLCPGNSQATNGYLQQGIGAKEESLAGAVLALPQSSMSAASNPATLSATGNRLDIGLDWFRPSRHADNSDGSGWHESDGKDYLIPQLGISYRCSDSLSFGLIGYANGGMQTDWRKNFFGTTPTYSNLSQLILAPTFAYRFKENHSVGASINYIRQSFEARGLQNFAAFTPSGSTAFLTNRGEDDSEGWGVRFGYFGQLTDRVNIGAFWQPKTSMSKFSRYRELLPEQGGMDVPESYGIGVAIKLHPAVFVAADWTHIRFADVATLGNHNTIGATLLGSDNGPGFGWRNIDVIKLGISYRPTENWTLRVGWNHGNNPVPSSQTAINVLSPATITDHFACGLSWQPNQSNEISLTYWKGFGKKVIGDFAALNGADAANLKMRQENFGVAYSWLF</sequence>
<dbReference type="Gene3D" id="2.40.160.60">
    <property type="entry name" value="Outer membrane protein transport protein (OMPP1/FadL/TodX)"/>
    <property type="match status" value="1"/>
</dbReference>
<dbReference type="GO" id="GO:0009279">
    <property type="term" value="C:cell outer membrane"/>
    <property type="evidence" value="ECO:0007669"/>
    <property type="project" value="UniProtKB-SubCell"/>
</dbReference>
<name>A0A1M6ETX0_MALRU</name>
<reference evidence="9 10" key="1">
    <citation type="submission" date="2016-11" db="EMBL/GenBank/DDBJ databases">
        <authorList>
            <person name="Jaros S."/>
            <person name="Januszkiewicz K."/>
            <person name="Wedrychowicz H."/>
        </authorList>
    </citation>
    <scope>NUCLEOTIDE SEQUENCE [LARGE SCALE GENOMIC DNA]</scope>
    <source>
        <strain evidence="9 10">DSM 5091</strain>
    </source>
</reference>
<evidence type="ECO:0000256" key="2">
    <source>
        <dbReference type="ARBA" id="ARBA00008163"/>
    </source>
</evidence>